<keyword evidence="3" id="KW-1185">Reference proteome</keyword>
<dbReference type="GO" id="GO:0000730">
    <property type="term" value="P:DNA recombinase assembly"/>
    <property type="evidence" value="ECO:0007669"/>
    <property type="project" value="TreeGrafter"/>
</dbReference>
<dbReference type="GO" id="GO:0042148">
    <property type="term" value="P:DNA strand invasion"/>
    <property type="evidence" value="ECO:0007669"/>
    <property type="project" value="TreeGrafter"/>
</dbReference>
<dbReference type="STRING" id="1246581.A0A2H9TL27"/>
<dbReference type="PANTHER" id="PTHR22942:SF30">
    <property type="entry name" value="MEIOTIC RECOMBINATION PROTEIN DMC1_LIM15 HOMOLOG"/>
    <property type="match status" value="1"/>
</dbReference>
<dbReference type="GO" id="GO:0000794">
    <property type="term" value="C:condensed nuclear chromosome"/>
    <property type="evidence" value="ECO:0007669"/>
    <property type="project" value="TreeGrafter"/>
</dbReference>
<dbReference type="AlphaFoldDB" id="A0A2H9TL27"/>
<dbReference type="SUPFAM" id="SSF47794">
    <property type="entry name" value="Rad51 N-terminal domain-like"/>
    <property type="match status" value="1"/>
</dbReference>
<dbReference type="GO" id="GO:0003697">
    <property type="term" value="F:single-stranded DNA binding"/>
    <property type="evidence" value="ECO:0007669"/>
    <property type="project" value="TreeGrafter"/>
</dbReference>
<dbReference type="Proteomes" id="UP000240830">
    <property type="component" value="Unassembled WGS sequence"/>
</dbReference>
<dbReference type="GO" id="GO:0000150">
    <property type="term" value="F:DNA strand exchange activity"/>
    <property type="evidence" value="ECO:0007669"/>
    <property type="project" value="TreeGrafter"/>
</dbReference>
<dbReference type="GO" id="GO:0003690">
    <property type="term" value="F:double-stranded DNA binding"/>
    <property type="evidence" value="ECO:0007669"/>
    <property type="project" value="TreeGrafter"/>
</dbReference>
<dbReference type="PANTHER" id="PTHR22942">
    <property type="entry name" value="RECA/RAD51/RADA DNA STRAND-PAIRING FAMILY MEMBER"/>
    <property type="match status" value="1"/>
</dbReference>
<dbReference type="EMBL" id="MTSL01000125">
    <property type="protein sequence ID" value="PJF18419.1"/>
    <property type="molecule type" value="Genomic_DNA"/>
</dbReference>
<reference evidence="2 3" key="1">
    <citation type="submission" date="2016-10" db="EMBL/GenBank/DDBJ databases">
        <title>The genome of Paramicrosporidium saccamoebae is the missing link in understanding Cryptomycota and Microsporidia evolution.</title>
        <authorList>
            <person name="Quandt C.A."/>
            <person name="Beaudet D."/>
            <person name="Corsaro D."/>
            <person name="Michel R."/>
            <person name="Corradi N."/>
            <person name="James T."/>
        </authorList>
    </citation>
    <scope>NUCLEOTIDE SEQUENCE [LARGE SCALE GENOMIC DNA]</scope>
    <source>
        <strain evidence="2 3">KSL3</strain>
    </source>
</reference>
<evidence type="ECO:0000313" key="3">
    <source>
        <dbReference type="Proteomes" id="UP000240830"/>
    </source>
</evidence>
<keyword evidence="1" id="KW-0238">DNA-binding</keyword>
<evidence type="ECO:0000313" key="2">
    <source>
        <dbReference type="EMBL" id="PJF18419.1"/>
    </source>
</evidence>
<organism evidence="2 3">
    <name type="scientific">Paramicrosporidium saccamoebae</name>
    <dbReference type="NCBI Taxonomy" id="1246581"/>
    <lineage>
        <taxon>Eukaryota</taxon>
        <taxon>Fungi</taxon>
        <taxon>Fungi incertae sedis</taxon>
        <taxon>Cryptomycota</taxon>
        <taxon>Cryptomycota incertae sedis</taxon>
        <taxon>Paramicrosporidium</taxon>
    </lineage>
</organism>
<gene>
    <name evidence="2" type="ORF">PSACC_01755</name>
</gene>
<proteinExistence type="predicted"/>
<dbReference type="Gene3D" id="1.10.150.20">
    <property type="entry name" value="5' to 3' exonuclease, C-terminal subdomain"/>
    <property type="match status" value="1"/>
</dbReference>
<dbReference type="GO" id="GO:0000166">
    <property type="term" value="F:nucleotide binding"/>
    <property type="evidence" value="ECO:0007669"/>
    <property type="project" value="InterPro"/>
</dbReference>
<dbReference type="GO" id="GO:0070192">
    <property type="term" value="P:chromosome organization involved in meiotic cell cycle"/>
    <property type="evidence" value="ECO:0007669"/>
    <property type="project" value="TreeGrafter"/>
</dbReference>
<dbReference type="InterPro" id="IPR010995">
    <property type="entry name" value="DNA_repair_Rad51/TF_NusA_a-hlx"/>
</dbReference>
<comment type="caution">
    <text evidence="2">The sequence shown here is derived from an EMBL/GenBank/DDBJ whole genome shotgun (WGS) entry which is preliminary data.</text>
</comment>
<dbReference type="GO" id="GO:0007131">
    <property type="term" value="P:reciprocal meiotic recombination"/>
    <property type="evidence" value="ECO:0007669"/>
    <property type="project" value="TreeGrafter"/>
</dbReference>
<dbReference type="OrthoDB" id="10251254at2759"/>
<protein>
    <submittedName>
        <fullName evidence="2">Rad51 DNA repair and recombination protein</fullName>
    </submittedName>
</protein>
<dbReference type="GO" id="GO:0006312">
    <property type="term" value="P:mitotic recombination"/>
    <property type="evidence" value="ECO:0007669"/>
    <property type="project" value="TreeGrafter"/>
</dbReference>
<sequence>MDTYISERSMMTEPEEMEANPSAYVGGAEDDGTIMPAEELQNHGISAVDIQKLKIAGICTIKGVNMTSKRALLKVKGLSEAKVDKIKEAASKIQDSGFISALEFSLRRAVVFKLSTGSEDFDRLLGGRVVEID</sequence>
<evidence type="ECO:0000256" key="1">
    <source>
        <dbReference type="ARBA" id="ARBA00023125"/>
    </source>
</evidence>
<dbReference type="GO" id="GO:0008094">
    <property type="term" value="F:ATP-dependent activity, acting on DNA"/>
    <property type="evidence" value="ECO:0007669"/>
    <property type="project" value="TreeGrafter"/>
</dbReference>
<name>A0A2H9TL27_9FUNG</name>
<accession>A0A2H9TL27</accession>